<dbReference type="InterPro" id="IPR019587">
    <property type="entry name" value="Polyketide_cyclase/dehydratase"/>
</dbReference>
<dbReference type="Proteomes" id="UP000294856">
    <property type="component" value="Unassembled WGS sequence"/>
</dbReference>
<evidence type="ECO:0000313" key="1">
    <source>
        <dbReference type="EMBL" id="TCJ96957.1"/>
    </source>
</evidence>
<dbReference type="EMBL" id="SMFR01000002">
    <property type="protein sequence ID" value="TCJ96957.1"/>
    <property type="molecule type" value="Genomic_DNA"/>
</dbReference>
<name>A0A4R1FQ18_9NOCA</name>
<dbReference type="SUPFAM" id="SSF55961">
    <property type="entry name" value="Bet v1-like"/>
    <property type="match status" value="2"/>
</dbReference>
<dbReference type="OrthoDB" id="3419705at2"/>
<dbReference type="Gene3D" id="3.30.530.20">
    <property type="match status" value="2"/>
</dbReference>
<evidence type="ECO:0000313" key="2">
    <source>
        <dbReference type="Proteomes" id="UP000294856"/>
    </source>
</evidence>
<dbReference type="InterPro" id="IPR023393">
    <property type="entry name" value="START-like_dom_sf"/>
</dbReference>
<gene>
    <name evidence="1" type="ORF">DFR71_2991</name>
</gene>
<sequence length="315" mass="35150">MTTQTTREVEHTITVAAPPTEVYRLLAEVQNWPRLFPPSVYVTQLEHDGNEERIQIWATANGEPKTWISRRVLEPEQLRITFWQEVSAPPVAQMSGTWIIEPREDGGTELRLLHSYRAIDDDPDGLAWIEKAVDDNSRAELPGLKAAVESAVRTAELTLSFVDSVEIAGAASDVYDFVNEADRWTERLPHVASVQLTENTPGVQVLRMDTLTKDGSSHTTESVRVCFPQHRIAYKQTTLPALMALHTGYWEFRTNPDGTTTASSQHTVIIEAARITEILGPDAGVPEARTFLREALGGNSRATLNHAKNYAEARR</sequence>
<keyword evidence="2" id="KW-1185">Reference proteome</keyword>
<comment type="caution">
    <text evidence="1">The sequence shown here is derived from an EMBL/GenBank/DDBJ whole genome shotgun (WGS) entry which is preliminary data.</text>
</comment>
<protein>
    <submittedName>
        <fullName evidence="1">Aromatase</fullName>
    </submittedName>
</protein>
<organism evidence="1 2">
    <name type="scientific">Nocardia alba</name>
    <dbReference type="NCBI Taxonomy" id="225051"/>
    <lineage>
        <taxon>Bacteria</taxon>
        <taxon>Bacillati</taxon>
        <taxon>Actinomycetota</taxon>
        <taxon>Actinomycetes</taxon>
        <taxon>Mycobacteriales</taxon>
        <taxon>Nocardiaceae</taxon>
        <taxon>Nocardia</taxon>
    </lineage>
</organism>
<dbReference type="RefSeq" id="WP_067445787.1">
    <property type="nucleotide sequence ID" value="NZ_SMFR01000002.1"/>
</dbReference>
<proteinExistence type="predicted"/>
<reference evidence="1 2" key="1">
    <citation type="submission" date="2019-03" db="EMBL/GenBank/DDBJ databases">
        <title>Genomic Encyclopedia of Type Strains, Phase IV (KMG-IV): sequencing the most valuable type-strain genomes for metagenomic binning, comparative biology and taxonomic classification.</title>
        <authorList>
            <person name="Goeker M."/>
        </authorList>
    </citation>
    <scope>NUCLEOTIDE SEQUENCE [LARGE SCALE GENOMIC DNA]</scope>
    <source>
        <strain evidence="1 2">DSM 44684</strain>
    </source>
</reference>
<dbReference type="CDD" id="cd08861">
    <property type="entry name" value="OtcD1_ARO-CYC_like"/>
    <property type="match status" value="2"/>
</dbReference>
<dbReference type="STRING" id="1210063.GCA_001612665_00650"/>
<accession>A0A4R1FQ18</accession>
<dbReference type="Pfam" id="PF10604">
    <property type="entry name" value="Polyketide_cyc2"/>
    <property type="match status" value="2"/>
</dbReference>
<dbReference type="AlphaFoldDB" id="A0A4R1FQ18"/>